<feature type="compositionally biased region" description="Basic and acidic residues" evidence="1">
    <location>
        <begin position="52"/>
        <end position="62"/>
    </location>
</feature>
<feature type="signal peptide" evidence="2">
    <location>
        <begin position="1"/>
        <end position="23"/>
    </location>
</feature>
<evidence type="ECO:0000256" key="1">
    <source>
        <dbReference type="SAM" id="MobiDB-lite"/>
    </source>
</evidence>
<dbReference type="RefSeq" id="WP_066415994.1">
    <property type="nucleotide sequence ID" value="NZ_CP018866.1"/>
</dbReference>
<gene>
    <name evidence="3" type="ORF">BC6307_22515</name>
</gene>
<dbReference type="KEGG" id="bcoh:BC6307_22515"/>
<evidence type="ECO:0000313" key="3">
    <source>
        <dbReference type="EMBL" id="AST93850.1"/>
    </source>
</evidence>
<feature type="compositionally biased region" description="Polar residues" evidence="1">
    <location>
        <begin position="36"/>
        <end position="49"/>
    </location>
</feature>
<name>A0A223KWK4_9BACI</name>
<keyword evidence="4" id="KW-1185">Reference proteome</keyword>
<feature type="region of interest" description="Disordered" evidence="1">
    <location>
        <begin position="29"/>
        <end position="62"/>
    </location>
</feature>
<dbReference type="EMBL" id="CP018866">
    <property type="protein sequence ID" value="AST93850.1"/>
    <property type="molecule type" value="Genomic_DNA"/>
</dbReference>
<organism evidence="3 4">
    <name type="scientific">Sutcliffiella cohnii</name>
    <dbReference type="NCBI Taxonomy" id="33932"/>
    <lineage>
        <taxon>Bacteria</taxon>
        <taxon>Bacillati</taxon>
        <taxon>Bacillota</taxon>
        <taxon>Bacilli</taxon>
        <taxon>Bacillales</taxon>
        <taxon>Bacillaceae</taxon>
        <taxon>Sutcliffiella</taxon>
    </lineage>
</organism>
<dbReference type="AlphaFoldDB" id="A0A223KWK4"/>
<evidence type="ECO:0000313" key="4">
    <source>
        <dbReference type="Proteomes" id="UP000215224"/>
    </source>
</evidence>
<proteinExistence type="predicted"/>
<dbReference type="Proteomes" id="UP000215224">
    <property type="component" value="Chromosome"/>
</dbReference>
<accession>A0A223KWK4</accession>
<reference evidence="3 4" key="1">
    <citation type="submission" date="2016-12" db="EMBL/GenBank/DDBJ databases">
        <title>The whole genome sequencing and assembly of Bacillus cohnii DSM 6307T strain.</title>
        <authorList>
            <person name="Lee Y.-J."/>
            <person name="Yi H."/>
            <person name="Bahn Y.-S."/>
            <person name="Kim J.F."/>
            <person name="Lee D.-W."/>
        </authorList>
    </citation>
    <scope>NUCLEOTIDE SEQUENCE [LARGE SCALE GENOMIC DNA]</scope>
    <source>
        <strain evidence="3 4">DSM 6307</strain>
    </source>
</reference>
<sequence length="62" mass="6791">MKRLSILSIAVLLLISFVNIVSAETSYEVKNDENLGPSTENSGVSTEPPLTQEEKEGEFSTF</sequence>
<keyword evidence="2" id="KW-0732">Signal</keyword>
<feature type="chain" id="PRO_5011270622" evidence="2">
    <location>
        <begin position="24"/>
        <end position="62"/>
    </location>
</feature>
<evidence type="ECO:0000256" key="2">
    <source>
        <dbReference type="SAM" id="SignalP"/>
    </source>
</evidence>
<protein>
    <submittedName>
        <fullName evidence="3">Uncharacterized protein</fullName>
    </submittedName>
</protein>